<evidence type="ECO:0000256" key="3">
    <source>
        <dbReference type="ARBA" id="ARBA00022989"/>
    </source>
</evidence>
<feature type="transmembrane region" description="Helical" evidence="5">
    <location>
        <begin position="74"/>
        <end position="95"/>
    </location>
</feature>
<evidence type="ECO:0000256" key="4">
    <source>
        <dbReference type="ARBA" id="ARBA00023136"/>
    </source>
</evidence>
<keyword evidence="2 5" id="KW-0812">Transmembrane</keyword>
<dbReference type="InterPro" id="IPR019109">
    <property type="entry name" value="MamF_MmsF"/>
</dbReference>
<keyword evidence="3 5" id="KW-1133">Transmembrane helix</keyword>
<proteinExistence type="predicted"/>
<feature type="transmembrane region" description="Helical" evidence="5">
    <location>
        <begin position="20"/>
        <end position="37"/>
    </location>
</feature>
<dbReference type="Pfam" id="PF09685">
    <property type="entry name" value="MamF_MmsF"/>
    <property type="match status" value="1"/>
</dbReference>
<dbReference type="EMBL" id="JBHULR010000003">
    <property type="protein sequence ID" value="MFD2547140.1"/>
    <property type="molecule type" value="Genomic_DNA"/>
</dbReference>
<keyword evidence="4 5" id="KW-0472">Membrane</keyword>
<comment type="caution">
    <text evidence="6">The sequence shown here is derived from an EMBL/GenBank/DDBJ whole genome shotgun (WGS) entry which is preliminary data.</text>
</comment>
<dbReference type="RefSeq" id="WP_380901610.1">
    <property type="nucleotide sequence ID" value="NZ_JBHUEG010000007.1"/>
</dbReference>
<evidence type="ECO:0000313" key="7">
    <source>
        <dbReference type="Proteomes" id="UP001597545"/>
    </source>
</evidence>
<reference evidence="7" key="1">
    <citation type="journal article" date="2019" name="Int. J. Syst. Evol. Microbiol.">
        <title>The Global Catalogue of Microorganisms (GCM) 10K type strain sequencing project: providing services to taxonomists for standard genome sequencing and annotation.</title>
        <authorList>
            <consortium name="The Broad Institute Genomics Platform"/>
            <consortium name="The Broad Institute Genome Sequencing Center for Infectious Disease"/>
            <person name="Wu L."/>
            <person name="Ma J."/>
        </authorList>
    </citation>
    <scope>NUCLEOTIDE SEQUENCE [LARGE SCALE GENOMIC DNA]</scope>
    <source>
        <strain evidence="7">KCTC 42662</strain>
    </source>
</reference>
<accession>A0ABW5KFU7</accession>
<protein>
    <submittedName>
        <fullName evidence="6">DUF4870 domain-containing protein</fullName>
    </submittedName>
</protein>
<evidence type="ECO:0000256" key="2">
    <source>
        <dbReference type="ARBA" id="ARBA00022692"/>
    </source>
</evidence>
<evidence type="ECO:0000256" key="1">
    <source>
        <dbReference type="ARBA" id="ARBA00004141"/>
    </source>
</evidence>
<comment type="subcellular location">
    <subcellularLocation>
        <location evidence="1">Membrane</location>
        <topology evidence="1">Multi-pass membrane protein</topology>
    </subcellularLocation>
</comment>
<evidence type="ECO:0000256" key="5">
    <source>
        <dbReference type="SAM" id="Phobius"/>
    </source>
</evidence>
<name>A0ABW5KFU7_9SPHI</name>
<organism evidence="6 7">
    <name type="scientific">Sphingobacterium suaedae</name>
    <dbReference type="NCBI Taxonomy" id="1686402"/>
    <lineage>
        <taxon>Bacteria</taxon>
        <taxon>Pseudomonadati</taxon>
        <taxon>Bacteroidota</taxon>
        <taxon>Sphingobacteriia</taxon>
        <taxon>Sphingobacteriales</taxon>
        <taxon>Sphingobacteriaceae</taxon>
        <taxon>Sphingobacterium</taxon>
    </lineage>
</organism>
<keyword evidence="7" id="KW-1185">Reference proteome</keyword>
<sequence>MKTTNPATNDTIVQEGRTTAIVSYITLVGLIVAYVMNKDKKNTFAQFHIRQNIGLFILSFVGGLLQIIPAIGVIIAYVIFTVFFIFWVIGLLGAWNGRTTAVPVVGEKIQEWFKNF</sequence>
<dbReference type="Proteomes" id="UP001597545">
    <property type="component" value="Unassembled WGS sequence"/>
</dbReference>
<gene>
    <name evidence="6" type="ORF">ACFSR5_05710</name>
</gene>
<evidence type="ECO:0000313" key="6">
    <source>
        <dbReference type="EMBL" id="MFD2547140.1"/>
    </source>
</evidence>
<feature type="transmembrane region" description="Helical" evidence="5">
    <location>
        <begin position="49"/>
        <end position="68"/>
    </location>
</feature>